<dbReference type="Pfam" id="PF01734">
    <property type="entry name" value="Patatin"/>
    <property type="match status" value="1"/>
</dbReference>
<dbReference type="GO" id="GO:0016042">
    <property type="term" value="P:lipid catabolic process"/>
    <property type="evidence" value="ECO:0007669"/>
    <property type="project" value="UniProtKB-UniRule"/>
</dbReference>
<proteinExistence type="inferred from homology"/>
<protein>
    <recommendedName>
        <fullName evidence="5">Patatin</fullName>
        <ecNumber evidence="5">3.1.1.-</ecNumber>
    </recommendedName>
</protein>
<reference evidence="7 8" key="1">
    <citation type="submission" date="2019-01" db="EMBL/GenBank/DDBJ databases">
        <title>Sequencing of cultivated peanut Arachis hypogaea provides insights into genome evolution and oil improvement.</title>
        <authorList>
            <person name="Chen X."/>
        </authorList>
    </citation>
    <scope>NUCLEOTIDE SEQUENCE [LARGE SCALE GENOMIC DNA]</scope>
    <source>
        <strain evidence="8">cv. Fuhuasheng</strain>
        <tissue evidence="7">Leaves</tissue>
    </source>
</reference>
<sequence>MPKVGYQVEKMDGSPIPDDDNGGLVTILSIDGGGVRGVIPGYILAFLEAELQKLDGADARIVDYFDYIAGASTWGIVTAMLTKPSTQDGQPCAAKEINTFYREKGPKIFSEAAENLNIFKQYVESYVSRLEESESTWFRKKIKGCISRAMKVGAWLGAKSLASLYSSEPLEEAITEILGDFRLADSLTNVVIPAYDVARLQPVIFSTQQAKRKKSAVKLADVIMSTTAAPYYFRPHKFSVGGENYTLIDGGIAANNPVIHYNLSSSFSFYNSPIDCDSSNMVLWIIQTIFAMHEVSRMNAHKTSTAIEDPDYSKFLVLSLGTGSGKLDGHEVLDGGLLGWFNPLTGSPPLVDVLFRASDAMVDRCTSLILGRHNCLHNFLRVQDSTLPGNQTKLHDASKDNIDALECIAKELLNQSIKVVNPASGLHETPNGSLFVNGRVPTNREAITCFARRLSAERRRRAEQCFSAQTTTPSYSFQYYYESNRPNLTANGRWKHHHALVKVSLPPSSPSAFQIRSQPS</sequence>
<dbReference type="InterPro" id="IPR002641">
    <property type="entry name" value="PNPLA_dom"/>
</dbReference>
<evidence type="ECO:0000256" key="1">
    <source>
        <dbReference type="ARBA" id="ARBA00010240"/>
    </source>
</evidence>
<evidence type="ECO:0000256" key="5">
    <source>
        <dbReference type="RuleBase" id="RU361262"/>
    </source>
</evidence>
<keyword evidence="8" id="KW-1185">Reference proteome</keyword>
<comment type="domain">
    <text evidence="5">The nitrogen atoms of the two glycine residues in the GGXR motif define the oxyanion hole, and stabilize the oxyanion that forms during the nucleophilic attack by the catalytic serine during substrate cleavage.</text>
</comment>
<evidence type="ECO:0000256" key="4">
    <source>
        <dbReference type="PROSITE-ProRule" id="PRU01161"/>
    </source>
</evidence>
<feature type="active site" description="Proton acceptor" evidence="4">
    <location>
        <position position="249"/>
    </location>
</feature>
<evidence type="ECO:0000256" key="2">
    <source>
        <dbReference type="ARBA" id="ARBA00022963"/>
    </source>
</evidence>
<dbReference type="PANTHER" id="PTHR32176:SF109">
    <property type="entry name" value="PATATIN-LIKE PROTEIN 2"/>
    <property type="match status" value="1"/>
</dbReference>
<dbReference type="PROSITE" id="PS51635">
    <property type="entry name" value="PNPLA"/>
    <property type="match status" value="1"/>
</dbReference>
<evidence type="ECO:0000259" key="6">
    <source>
        <dbReference type="PROSITE" id="PS51635"/>
    </source>
</evidence>
<dbReference type="AlphaFoldDB" id="A0A445CMT8"/>
<organism evidence="7 8">
    <name type="scientific">Arachis hypogaea</name>
    <name type="common">Peanut</name>
    <dbReference type="NCBI Taxonomy" id="3818"/>
    <lineage>
        <taxon>Eukaryota</taxon>
        <taxon>Viridiplantae</taxon>
        <taxon>Streptophyta</taxon>
        <taxon>Embryophyta</taxon>
        <taxon>Tracheophyta</taxon>
        <taxon>Spermatophyta</taxon>
        <taxon>Magnoliopsida</taxon>
        <taxon>eudicotyledons</taxon>
        <taxon>Gunneridae</taxon>
        <taxon>Pentapetalae</taxon>
        <taxon>rosids</taxon>
        <taxon>fabids</taxon>
        <taxon>Fabales</taxon>
        <taxon>Fabaceae</taxon>
        <taxon>Papilionoideae</taxon>
        <taxon>50 kb inversion clade</taxon>
        <taxon>dalbergioids sensu lato</taxon>
        <taxon>Dalbergieae</taxon>
        <taxon>Pterocarpus clade</taxon>
        <taxon>Arachis</taxon>
    </lineage>
</organism>
<keyword evidence="2 4" id="KW-0442">Lipid degradation</keyword>
<feature type="short sequence motif" description="DGA/G" evidence="4">
    <location>
        <begin position="249"/>
        <end position="251"/>
    </location>
</feature>
<dbReference type="Gene3D" id="3.40.1090.10">
    <property type="entry name" value="Cytosolic phospholipase A2 catalytic domain"/>
    <property type="match status" value="1"/>
</dbReference>
<keyword evidence="3 4" id="KW-0443">Lipid metabolism</keyword>
<feature type="active site" description="Nucleophile" evidence="4">
    <location>
        <position position="72"/>
    </location>
</feature>
<dbReference type="PANTHER" id="PTHR32176">
    <property type="entry name" value="XYLOSE ISOMERASE"/>
    <property type="match status" value="1"/>
</dbReference>
<comment type="similarity">
    <text evidence="1 5">Belongs to the patatin family.</text>
</comment>
<comment type="function">
    <text evidence="5">Lipolytic acyl hydrolase (LAH).</text>
</comment>
<comment type="caution">
    <text evidence="7">The sequence shown here is derived from an EMBL/GenBank/DDBJ whole genome shotgun (WGS) entry which is preliminary data.</text>
</comment>
<evidence type="ECO:0000256" key="3">
    <source>
        <dbReference type="ARBA" id="ARBA00023098"/>
    </source>
</evidence>
<dbReference type="GO" id="GO:0004620">
    <property type="term" value="F:phospholipase activity"/>
    <property type="evidence" value="ECO:0007669"/>
    <property type="project" value="TreeGrafter"/>
</dbReference>
<comment type="caution">
    <text evidence="4">Lacks conserved residue(s) required for the propagation of feature annotation.</text>
</comment>
<dbReference type="SUPFAM" id="SSF52151">
    <property type="entry name" value="FabD/lysophospholipase-like"/>
    <property type="match status" value="1"/>
</dbReference>
<dbReference type="EC" id="3.1.1.-" evidence="5"/>
<dbReference type="InterPro" id="IPR016035">
    <property type="entry name" value="Acyl_Trfase/lysoPLipase"/>
</dbReference>
<gene>
    <name evidence="7" type="ORF">Ahy_A06g027148</name>
</gene>
<name>A0A445CMT8_ARAHY</name>
<feature type="short sequence motif" description="GXGXXG" evidence="4">
    <location>
        <begin position="32"/>
        <end position="37"/>
    </location>
</feature>
<feature type="domain" description="PNPLA" evidence="6">
    <location>
        <begin position="28"/>
        <end position="262"/>
    </location>
</feature>
<accession>A0A445CMT8</accession>
<dbReference type="GO" id="GO:0047372">
    <property type="term" value="F:monoacylglycerol lipase activity"/>
    <property type="evidence" value="ECO:0007669"/>
    <property type="project" value="TreeGrafter"/>
</dbReference>
<keyword evidence="4 5" id="KW-0378">Hydrolase</keyword>
<dbReference type="EMBL" id="SDMP01000006">
    <property type="protein sequence ID" value="RYR52229.1"/>
    <property type="molecule type" value="Genomic_DNA"/>
</dbReference>
<dbReference type="STRING" id="3818.A0A445CMT8"/>
<evidence type="ECO:0000313" key="7">
    <source>
        <dbReference type="EMBL" id="RYR52229.1"/>
    </source>
</evidence>
<evidence type="ECO:0000313" key="8">
    <source>
        <dbReference type="Proteomes" id="UP000289738"/>
    </source>
</evidence>
<dbReference type="Proteomes" id="UP000289738">
    <property type="component" value="Chromosome A06"/>
</dbReference>